<dbReference type="Proteomes" id="UP000433945">
    <property type="component" value="Unassembled WGS sequence"/>
</dbReference>
<accession>A0A6N8HEF6</accession>
<dbReference type="OrthoDB" id="1337482at2"/>
<dbReference type="EMBL" id="WOWP01000020">
    <property type="protein sequence ID" value="MUV03377.1"/>
    <property type="molecule type" value="Genomic_DNA"/>
</dbReference>
<organism evidence="1 2">
    <name type="scientific">Flavobacterium rakeshii</name>
    <dbReference type="NCBI Taxonomy" id="1038845"/>
    <lineage>
        <taxon>Bacteria</taxon>
        <taxon>Pseudomonadati</taxon>
        <taxon>Bacteroidota</taxon>
        <taxon>Flavobacteriia</taxon>
        <taxon>Flavobacteriales</taxon>
        <taxon>Flavobacteriaceae</taxon>
        <taxon>Flavobacterium</taxon>
    </lineage>
</organism>
<name>A0A6N8HEF6_9FLAO</name>
<reference evidence="1 2" key="1">
    <citation type="submission" date="2019-12" db="EMBL/GenBank/DDBJ databases">
        <authorList>
            <person name="Sun J.-Q."/>
        </authorList>
    </citation>
    <scope>NUCLEOTIDE SEQUENCE [LARGE SCALE GENOMIC DNA]</scope>
    <source>
        <strain evidence="1 2">JCM 17928</strain>
    </source>
</reference>
<protein>
    <submittedName>
        <fullName evidence="1">Uncharacterized protein</fullName>
    </submittedName>
</protein>
<dbReference type="AlphaFoldDB" id="A0A6N8HEF6"/>
<dbReference type="RefSeq" id="WP_157482338.1">
    <property type="nucleotide sequence ID" value="NZ_JAZDQD010000004.1"/>
</dbReference>
<comment type="caution">
    <text evidence="1">The sequence shown here is derived from an EMBL/GenBank/DDBJ whole genome shotgun (WGS) entry which is preliminary data.</text>
</comment>
<proteinExistence type="predicted"/>
<sequence>MKTISVLSLLLLLVSCKKDNEMHLLRMDEDWFELLSRLFIDKPSVLNHFKSGFLGFENIYLAVRYYDEHSN</sequence>
<gene>
    <name evidence="1" type="ORF">GN157_06605</name>
</gene>
<evidence type="ECO:0000313" key="1">
    <source>
        <dbReference type="EMBL" id="MUV03377.1"/>
    </source>
</evidence>
<keyword evidence="2" id="KW-1185">Reference proteome</keyword>
<dbReference type="PROSITE" id="PS51257">
    <property type="entry name" value="PROKAR_LIPOPROTEIN"/>
    <property type="match status" value="1"/>
</dbReference>
<evidence type="ECO:0000313" key="2">
    <source>
        <dbReference type="Proteomes" id="UP000433945"/>
    </source>
</evidence>